<dbReference type="GO" id="GO:0019205">
    <property type="term" value="F:nucleobase-containing compound kinase activity"/>
    <property type="evidence" value="ECO:0007669"/>
    <property type="project" value="InterPro"/>
</dbReference>
<dbReference type="GO" id="GO:0005524">
    <property type="term" value="F:ATP binding"/>
    <property type="evidence" value="ECO:0007669"/>
    <property type="project" value="InterPro"/>
</dbReference>
<accession>A0AAV0UP60</accession>
<dbReference type="SUPFAM" id="SSF52540">
    <property type="entry name" value="P-loop containing nucleoside triphosphate hydrolases"/>
    <property type="match status" value="1"/>
</dbReference>
<evidence type="ECO:0008006" key="6">
    <source>
        <dbReference type="Google" id="ProtNLM"/>
    </source>
</evidence>
<dbReference type="InterPro" id="IPR027417">
    <property type="entry name" value="P-loop_NTPase"/>
</dbReference>
<keyword evidence="5" id="KW-1185">Reference proteome</keyword>
<comment type="caution">
    <text evidence="4">The sequence shown here is derived from an EMBL/GenBank/DDBJ whole genome shotgun (WGS) entry which is preliminary data.</text>
</comment>
<gene>
    <name evidence="4" type="ORF">HBR001_LOCUS7429</name>
</gene>
<reference evidence="4" key="1">
    <citation type="submission" date="2022-12" db="EMBL/GenBank/DDBJ databases">
        <authorList>
            <person name="Webb A."/>
        </authorList>
    </citation>
    <scope>NUCLEOTIDE SEQUENCE</scope>
    <source>
        <strain evidence="4">Hp1</strain>
    </source>
</reference>
<protein>
    <recommendedName>
        <fullName evidence="6">Adenylate kinase</fullName>
    </recommendedName>
</protein>
<evidence type="ECO:0000313" key="4">
    <source>
        <dbReference type="EMBL" id="CAI5738267.1"/>
    </source>
</evidence>
<name>A0AAV0UP60_HYABA</name>
<proteinExistence type="predicted"/>
<dbReference type="Pfam" id="PF00406">
    <property type="entry name" value="ADK"/>
    <property type="match status" value="1"/>
</dbReference>
<evidence type="ECO:0000256" key="3">
    <source>
        <dbReference type="ARBA" id="ARBA00022777"/>
    </source>
</evidence>
<organism evidence="4 5">
    <name type="scientific">Hyaloperonospora brassicae</name>
    <name type="common">Brassica downy mildew</name>
    <name type="synonym">Peronospora brassicae</name>
    <dbReference type="NCBI Taxonomy" id="162125"/>
    <lineage>
        <taxon>Eukaryota</taxon>
        <taxon>Sar</taxon>
        <taxon>Stramenopiles</taxon>
        <taxon>Oomycota</taxon>
        <taxon>Peronosporomycetes</taxon>
        <taxon>Peronosporales</taxon>
        <taxon>Peronosporaceae</taxon>
        <taxon>Hyaloperonospora</taxon>
    </lineage>
</organism>
<dbReference type="Gene3D" id="3.40.50.300">
    <property type="entry name" value="P-loop containing nucleotide triphosphate hydrolases"/>
    <property type="match status" value="1"/>
</dbReference>
<evidence type="ECO:0000313" key="5">
    <source>
        <dbReference type="Proteomes" id="UP001162031"/>
    </source>
</evidence>
<dbReference type="GO" id="GO:0006139">
    <property type="term" value="P:nucleobase-containing compound metabolic process"/>
    <property type="evidence" value="ECO:0007669"/>
    <property type="project" value="InterPro"/>
</dbReference>
<dbReference type="EMBL" id="CANTFL010001372">
    <property type="protein sequence ID" value="CAI5738267.1"/>
    <property type="molecule type" value="Genomic_DNA"/>
</dbReference>
<evidence type="ECO:0000256" key="1">
    <source>
        <dbReference type="ARBA" id="ARBA00022679"/>
    </source>
</evidence>
<keyword evidence="3" id="KW-0418">Kinase</keyword>
<dbReference type="PANTHER" id="PTHR23359">
    <property type="entry name" value="NUCLEOTIDE KINASE"/>
    <property type="match status" value="1"/>
</dbReference>
<keyword evidence="2" id="KW-0547">Nucleotide-binding</keyword>
<dbReference type="Proteomes" id="UP001162031">
    <property type="component" value="Unassembled WGS sequence"/>
</dbReference>
<dbReference type="InterPro" id="IPR000850">
    <property type="entry name" value="Adenylat/UMP-CMP_kin"/>
</dbReference>
<keyword evidence="1" id="KW-0808">Transferase</keyword>
<sequence length="120" mass="13220">MESGALVTDEIVVGIIKDAIKSLECRRGFIIDDFPRTVVQAKKSSQLKLYLLDFNDVSCAVWAYVLYLTVTTVLKARECGELDWSQVAQITKDVVSLPLKVVQTMAVMKIVNSGGARPQA</sequence>
<dbReference type="AlphaFoldDB" id="A0AAV0UP60"/>
<evidence type="ECO:0000256" key="2">
    <source>
        <dbReference type="ARBA" id="ARBA00022741"/>
    </source>
</evidence>